<name>A0AAN9FU38_HALRR</name>
<gene>
    <name evidence="1" type="ORF">SK128_006914</name>
</gene>
<dbReference type="Proteomes" id="UP001381693">
    <property type="component" value="Unassembled WGS sequence"/>
</dbReference>
<comment type="caution">
    <text evidence="1">The sequence shown here is derived from an EMBL/GenBank/DDBJ whole genome shotgun (WGS) entry which is preliminary data.</text>
</comment>
<dbReference type="EMBL" id="JAXCGZ010000127">
    <property type="protein sequence ID" value="KAK7086628.1"/>
    <property type="molecule type" value="Genomic_DNA"/>
</dbReference>
<keyword evidence="2" id="KW-1185">Reference proteome</keyword>
<dbReference type="AlphaFoldDB" id="A0AAN9FU38"/>
<reference evidence="1 2" key="1">
    <citation type="submission" date="2023-11" db="EMBL/GenBank/DDBJ databases">
        <title>Halocaridina rubra genome assembly.</title>
        <authorList>
            <person name="Smith C."/>
        </authorList>
    </citation>
    <scope>NUCLEOTIDE SEQUENCE [LARGE SCALE GENOMIC DNA]</scope>
    <source>
        <strain evidence="1">EP-1</strain>
        <tissue evidence="1">Whole</tissue>
    </source>
</reference>
<proteinExistence type="predicted"/>
<evidence type="ECO:0000313" key="1">
    <source>
        <dbReference type="EMBL" id="KAK7086628.1"/>
    </source>
</evidence>
<sequence length="107" mass="12010">MWLRGIGGTRRWKEVARQRYWLPLVPQFHYLRSGTCVVKVSTGVFSSPVGTHRRNPAHEPACKLSHVVNGYSENNFLLPRKAKKNTTTAIGAQGKTATSVKETGYRL</sequence>
<organism evidence="1 2">
    <name type="scientific">Halocaridina rubra</name>
    <name type="common">Hawaiian red shrimp</name>
    <dbReference type="NCBI Taxonomy" id="373956"/>
    <lineage>
        <taxon>Eukaryota</taxon>
        <taxon>Metazoa</taxon>
        <taxon>Ecdysozoa</taxon>
        <taxon>Arthropoda</taxon>
        <taxon>Crustacea</taxon>
        <taxon>Multicrustacea</taxon>
        <taxon>Malacostraca</taxon>
        <taxon>Eumalacostraca</taxon>
        <taxon>Eucarida</taxon>
        <taxon>Decapoda</taxon>
        <taxon>Pleocyemata</taxon>
        <taxon>Caridea</taxon>
        <taxon>Atyoidea</taxon>
        <taxon>Atyidae</taxon>
        <taxon>Halocaridina</taxon>
    </lineage>
</organism>
<protein>
    <submittedName>
        <fullName evidence="1">Uncharacterized protein</fullName>
    </submittedName>
</protein>
<accession>A0AAN9FU38</accession>
<evidence type="ECO:0000313" key="2">
    <source>
        <dbReference type="Proteomes" id="UP001381693"/>
    </source>
</evidence>